<feature type="transmembrane region" description="Helical" evidence="3">
    <location>
        <begin position="206"/>
        <end position="231"/>
    </location>
</feature>
<feature type="transmembrane region" description="Helical" evidence="3">
    <location>
        <begin position="91"/>
        <end position="110"/>
    </location>
</feature>
<dbReference type="PANTHER" id="PTHR45138:SF9">
    <property type="entry name" value="DIGUANYLATE CYCLASE DGCM-RELATED"/>
    <property type="match status" value="1"/>
</dbReference>
<dbReference type="CDD" id="cd01949">
    <property type="entry name" value="GGDEF"/>
    <property type="match status" value="1"/>
</dbReference>
<dbReference type="EMBL" id="AEIU01000074">
    <property type="protein sequence ID" value="EFP96555.1"/>
    <property type="molecule type" value="Genomic_DNA"/>
</dbReference>
<dbReference type="OrthoDB" id="9812260at2"/>
<dbReference type="STRING" id="796620.VIBC2010_05244"/>
<dbReference type="EC" id="2.7.7.65" evidence="1"/>
<proteinExistence type="predicted"/>
<evidence type="ECO:0000313" key="6">
    <source>
        <dbReference type="Proteomes" id="UP000002943"/>
    </source>
</evidence>
<dbReference type="GO" id="GO:0052621">
    <property type="term" value="F:diguanylate cyclase activity"/>
    <property type="evidence" value="ECO:0007669"/>
    <property type="project" value="UniProtKB-EC"/>
</dbReference>
<keyword evidence="3" id="KW-0812">Transmembrane</keyword>
<dbReference type="NCBIfam" id="TIGR00254">
    <property type="entry name" value="GGDEF"/>
    <property type="match status" value="1"/>
</dbReference>
<evidence type="ECO:0000256" key="3">
    <source>
        <dbReference type="SAM" id="Phobius"/>
    </source>
</evidence>
<dbReference type="Gene3D" id="3.30.70.270">
    <property type="match status" value="1"/>
</dbReference>
<keyword evidence="6" id="KW-1185">Reference proteome</keyword>
<gene>
    <name evidence="5" type="ORF">VIBC2010_05244</name>
</gene>
<evidence type="ECO:0000256" key="1">
    <source>
        <dbReference type="ARBA" id="ARBA00012528"/>
    </source>
</evidence>
<keyword evidence="3" id="KW-1133">Transmembrane helix</keyword>
<dbReference type="InterPro" id="IPR029787">
    <property type="entry name" value="Nucleotide_cyclase"/>
</dbReference>
<dbReference type="eggNOG" id="COG2199">
    <property type="taxonomic scope" value="Bacteria"/>
</dbReference>
<dbReference type="InterPro" id="IPR000160">
    <property type="entry name" value="GGDEF_dom"/>
</dbReference>
<dbReference type="RefSeq" id="WP_009601536.1">
    <property type="nucleotide sequence ID" value="NZ_AEIU01000074.1"/>
</dbReference>
<dbReference type="InterPro" id="IPR043128">
    <property type="entry name" value="Rev_trsase/Diguanyl_cyclase"/>
</dbReference>
<feature type="transmembrane region" description="Helical" evidence="3">
    <location>
        <begin position="38"/>
        <end position="56"/>
    </location>
</feature>
<feature type="transmembrane region" description="Helical" evidence="3">
    <location>
        <begin position="63"/>
        <end position="79"/>
    </location>
</feature>
<dbReference type="PROSITE" id="PS50887">
    <property type="entry name" value="GGDEF"/>
    <property type="match status" value="1"/>
</dbReference>
<dbReference type="AlphaFoldDB" id="E3BKH0"/>
<protein>
    <recommendedName>
        <fullName evidence="1">diguanylate cyclase</fullName>
        <ecNumber evidence="1">2.7.7.65</ecNumber>
    </recommendedName>
</protein>
<dbReference type="SUPFAM" id="SSF55073">
    <property type="entry name" value="Nucleotide cyclase"/>
    <property type="match status" value="1"/>
</dbReference>
<feature type="transmembrane region" description="Helical" evidence="3">
    <location>
        <begin position="164"/>
        <end position="185"/>
    </location>
</feature>
<dbReference type="InterPro" id="IPR050469">
    <property type="entry name" value="Diguanylate_Cyclase"/>
</dbReference>
<comment type="caution">
    <text evidence="5">The sequence shown here is derived from an EMBL/GenBank/DDBJ whole genome shotgun (WGS) entry which is preliminary data.</text>
</comment>
<feature type="transmembrane region" description="Helical" evidence="3">
    <location>
        <begin position="122"/>
        <end position="144"/>
    </location>
</feature>
<evidence type="ECO:0000259" key="4">
    <source>
        <dbReference type="PROSITE" id="PS50887"/>
    </source>
</evidence>
<evidence type="ECO:0000313" key="5">
    <source>
        <dbReference type="EMBL" id="EFP96555.1"/>
    </source>
</evidence>
<dbReference type="SMART" id="SM00267">
    <property type="entry name" value="GGDEF"/>
    <property type="match status" value="1"/>
</dbReference>
<accession>E3BKH0</accession>
<organism evidence="5 6">
    <name type="scientific">Vibrio caribbeanicus ATCC BAA-2122</name>
    <dbReference type="NCBI Taxonomy" id="796620"/>
    <lineage>
        <taxon>Bacteria</taxon>
        <taxon>Pseudomonadati</taxon>
        <taxon>Pseudomonadota</taxon>
        <taxon>Gammaproteobacteria</taxon>
        <taxon>Vibrionales</taxon>
        <taxon>Vibrionaceae</taxon>
        <taxon>Vibrio</taxon>
    </lineage>
</organism>
<dbReference type="Proteomes" id="UP000002943">
    <property type="component" value="Unassembled WGS sequence"/>
</dbReference>
<evidence type="ECO:0000256" key="2">
    <source>
        <dbReference type="ARBA" id="ARBA00034247"/>
    </source>
</evidence>
<dbReference type="Pfam" id="PF00990">
    <property type="entry name" value="GGDEF"/>
    <property type="match status" value="1"/>
</dbReference>
<keyword evidence="3" id="KW-0472">Membrane</keyword>
<dbReference type="GO" id="GO:0043709">
    <property type="term" value="P:cell adhesion involved in single-species biofilm formation"/>
    <property type="evidence" value="ECO:0007669"/>
    <property type="project" value="TreeGrafter"/>
</dbReference>
<sequence length="411" mass="46390">MSFRIVTTNWFRLTLPLLIVTFAMVCQNQIVELTYSNREIITSLPYALFIFTILLAHAFKQSRIAMVSATMLLAYWVIQSRLQSPLSTGTTIFELSLLTLLMPISLLLVLSYRDASIFSKPFALYLFKLSVFFIWSWITLSYIHEDGLDDLNNTFLFVWPSVSQLPFILVIFSLAMVLIFSIFLMSRNNIIDAVLYTTALLSSVTYAFIHVTFISSTLFSLAGILLLLYLINASYELAFNDNLTDIPGRLALESDLRHLGKVFSIAMVDIDHFKSFNDSYGHETGDDVLKLVASKLQKVGKKARVYRYGGEEFTILFKGREAPDTLSELEELRAALEEYDMVIRNKDARPKNDKVGSKQRKAKAKSNTVNITISIGVADNLDFDTVAEVMKAADNALYKAKKTGRNKVCSA</sequence>
<dbReference type="GO" id="GO:1902201">
    <property type="term" value="P:negative regulation of bacterial-type flagellum-dependent cell motility"/>
    <property type="evidence" value="ECO:0007669"/>
    <property type="project" value="TreeGrafter"/>
</dbReference>
<dbReference type="GO" id="GO:0005886">
    <property type="term" value="C:plasma membrane"/>
    <property type="evidence" value="ECO:0007669"/>
    <property type="project" value="TreeGrafter"/>
</dbReference>
<name>E3BKH0_9VIBR</name>
<dbReference type="PANTHER" id="PTHR45138">
    <property type="entry name" value="REGULATORY COMPONENTS OF SENSORY TRANSDUCTION SYSTEM"/>
    <property type="match status" value="1"/>
</dbReference>
<feature type="domain" description="GGDEF" evidence="4">
    <location>
        <begin position="261"/>
        <end position="411"/>
    </location>
</feature>
<comment type="catalytic activity">
    <reaction evidence="2">
        <text>2 GTP = 3',3'-c-di-GMP + 2 diphosphate</text>
        <dbReference type="Rhea" id="RHEA:24898"/>
        <dbReference type="ChEBI" id="CHEBI:33019"/>
        <dbReference type="ChEBI" id="CHEBI:37565"/>
        <dbReference type="ChEBI" id="CHEBI:58805"/>
        <dbReference type="EC" id="2.7.7.65"/>
    </reaction>
</comment>
<reference evidence="5 6" key="1">
    <citation type="journal article" date="2012" name="Int. J. Syst. Evol. Microbiol.">
        <title>Vibrio caribbeanicus sp. nov., isolated from the marine sponge Scleritoderma cyanea.</title>
        <authorList>
            <person name="Hoffmann M."/>
            <person name="Monday S.R."/>
            <person name="Allard M.W."/>
            <person name="Strain E.A."/>
            <person name="Whittaker P."/>
            <person name="Naum M."/>
            <person name="McCarthy P.J."/>
            <person name="Lopez J.V."/>
            <person name="Fischer M."/>
            <person name="Brown E.W."/>
        </authorList>
    </citation>
    <scope>NUCLEOTIDE SEQUENCE [LARGE SCALE GENOMIC DNA]</scope>
    <source>
        <strain evidence="5 6">ATCC BAA-2122</strain>
    </source>
</reference>